<proteinExistence type="predicted"/>
<dbReference type="Proteomes" id="UP001567538">
    <property type="component" value="Unassembled WGS sequence"/>
</dbReference>
<feature type="compositionally biased region" description="Basic and acidic residues" evidence="2">
    <location>
        <begin position="191"/>
        <end position="208"/>
    </location>
</feature>
<dbReference type="InterPro" id="IPR044594">
    <property type="entry name" value="HIPP01/3/5/6"/>
</dbReference>
<organism evidence="4 5">
    <name type="scientific">Salvia divinorum</name>
    <name type="common">Maria pastora</name>
    <name type="synonym">Diviner's sage</name>
    <dbReference type="NCBI Taxonomy" id="28513"/>
    <lineage>
        <taxon>Eukaryota</taxon>
        <taxon>Viridiplantae</taxon>
        <taxon>Streptophyta</taxon>
        <taxon>Embryophyta</taxon>
        <taxon>Tracheophyta</taxon>
        <taxon>Spermatophyta</taxon>
        <taxon>Magnoliopsida</taxon>
        <taxon>eudicotyledons</taxon>
        <taxon>Gunneridae</taxon>
        <taxon>Pentapetalae</taxon>
        <taxon>asterids</taxon>
        <taxon>lamiids</taxon>
        <taxon>Lamiales</taxon>
        <taxon>Lamiaceae</taxon>
        <taxon>Nepetoideae</taxon>
        <taxon>Mentheae</taxon>
        <taxon>Salviinae</taxon>
        <taxon>Salvia</taxon>
        <taxon>Salvia subgen. Calosphace</taxon>
    </lineage>
</organism>
<name>A0ABD1GJ27_SALDI</name>
<dbReference type="AlphaFoldDB" id="A0ABD1GJ27"/>
<dbReference type="SUPFAM" id="SSF55008">
    <property type="entry name" value="HMA, heavy metal-associated domain"/>
    <property type="match status" value="2"/>
</dbReference>
<feature type="region of interest" description="Disordered" evidence="2">
    <location>
        <begin position="191"/>
        <end position="230"/>
    </location>
</feature>
<feature type="compositionally biased region" description="Basic and acidic residues" evidence="2">
    <location>
        <begin position="61"/>
        <end position="73"/>
    </location>
</feature>
<comment type="subcellular location">
    <subcellularLocation>
        <location evidence="1">Membrane</location>
        <topology evidence="1">Peripheral membrane protein</topology>
    </subcellularLocation>
</comment>
<dbReference type="PANTHER" id="PTHR46413:SF34">
    <property type="entry name" value="HEAVY METAL-ASSOCIATED ISOPRENYLATED PLANT PROTEIN 3-LIKE"/>
    <property type="match status" value="1"/>
</dbReference>
<protein>
    <submittedName>
        <fullName evidence="4">Heavy metal-associated isoprenylated plant protein 3-like</fullName>
    </submittedName>
</protein>
<evidence type="ECO:0000256" key="1">
    <source>
        <dbReference type="ARBA" id="ARBA00004170"/>
    </source>
</evidence>
<dbReference type="PANTHER" id="PTHR46413">
    <property type="entry name" value="HEAVY METAL-ASSOCIATED ISOPRENYLATED PLANT PROTEIN 6"/>
    <property type="match status" value="1"/>
</dbReference>
<dbReference type="PROSITE" id="PS50846">
    <property type="entry name" value="HMA_2"/>
    <property type="match status" value="2"/>
</dbReference>
<feature type="compositionally biased region" description="Basic and acidic residues" evidence="2">
    <location>
        <begin position="80"/>
        <end position="125"/>
    </location>
</feature>
<dbReference type="EMBL" id="JBEAFC010000008">
    <property type="protein sequence ID" value="KAL1544114.1"/>
    <property type="molecule type" value="Genomic_DNA"/>
</dbReference>
<feature type="domain" description="HMA" evidence="3">
    <location>
        <begin position="11"/>
        <end position="72"/>
    </location>
</feature>
<dbReference type="Gene3D" id="3.30.70.100">
    <property type="match status" value="2"/>
</dbReference>
<evidence type="ECO:0000256" key="2">
    <source>
        <dbReference type="SAM" id="MobiDB-lite"/>
    </source>
</evidence>
<dbReference type="GO" id="GO:0009626">
    <property type="term" value="P:plant-type hypersensitive response"/>
    <property type="evidence" value="ECO:0007669"/>
    <property type="project" value="UniProtKB-KW"/>
</dbReference>
<feature type="region of interest" description="Disordered" evidence="2">
    <location>
        <begin position="61"/>
        <end position="126"/>
    </location>
</feature>
<comment type="caution">
    <text evidence="4">The sequence shown here is derived from an EMBL/GenBank/DDBJ whole genome shotgun (WGS) entry which is preliminary data.</text>
</comment>
<evidence type="ECO:0000259" key="3">
    <source>
        <dbReference type="PROSITE" id="PS50846"/>
    </source>
</evidence>
<accession>A0ABD1GJ27</accession>
<reference evidence="4 5" key="1">
    <citation type="submission" date="2024-06" db="EMBL/GenBank/DDBJ databases">
        <title>A chromosome level genome sequence of Diviner's sage (Salvia divinorum).</title>
        <authorList>
            <person name="Ford S.A."/>
            <person name="Ro D.-K."/>
            <person name="Ness R.W."/>
            <person name="Phillips M.A."/>
        </authorList>
    </citation>
    <scope>NUCLEOTIDE SEQUENCE [LARGE SCALE GENOMIC DNA]</scope>
    <source>
        <strain evidence="4">SAF-2024a</strain>
        <tissue evidence="4">Leaf</tissue>
    </source>
</reference>
<dbReference type="InterPro" id="IPR006121">
    <property type="entry name" value="HMA_dom"/>
</dbReference>
<evidence type="ECO:0000313" key="5">
    <source>
        <dbReference type="Proteomes" id="UP001567538"/>
    </source>
</evidence>
<sequence length="274" mass="29472">MGEKKEKENGEVTVVLKADFHCDGCASKVIKCIRSFDGVESVTIDGQKITVVGKVDPAKLREKTEQKTHKKVELISPQPKKPDGEKVNAKGKENTGGDGKKEKKKDNDDGGDGKKADEKSDKKEPPVTTAVLKLNLHCDGCIHKIYKTVTKTKGFKDMKIDTQKDLVTVTGSMDMKALADVLQKQLKRDVAVVPPKKEKGGGDGKGKSGDGGGDGGDENVQGNKMQAPSPVYPYPFISGSGHGGGDQFHYNPYGSQFHAPQIFSDENPNACSVM</sequence>
<dbReference type="GO" id="GO:0016020">
    <property type="term" value="C:membrane"/>
    <property type="evidence" value="ECO:0007669"/>
    <property type="project" value="UniProtKB-SubCell"/>
</dbReference>
<dbReference type="InterPro" id="IPR036163">
    <property type="entry name" value="HMA_dom_sf"/>
</dbReference>
<evidence type="ECO:0000313" key="4">
    <source>
        <dbReference type="EMBL" id="KAL1544114.1"/>
    </source>
</evidence>
<dbReference type="CDD" id="cd00371">
    <property type="entry name" value="HMA"/>
    <property type="match status" value="2"/>
</dbReference>
<dbReference type="Pfam" id="PF00403">
    <property type="entry name" value="HMA"/>
    <property type="match status" value="2"/>
</dbReference>
<feature type="domain" description="HMA" evidence="3">
    <location>
        <begin position="127"/>
        <end position="190"/>
    </location>
</feature>
<keyword evidence="5" id="KW-1185">Reference proteome</keyword>
<gene>
    <name evidence="4" type="ORF">AAHA92_21009</name>
</gene>